<evidence type="ECO:0000313" key="2">
    <source>
        <dbReference type="Proteomes" id="UP000009282"/>
    </source>
</evidence>
<reference evidence="1 2" key="1">
    <citation type="journal article" date="2011" name="J. Bacteriol.">
        <title>Complete genome sequence of seawater bacterium Glaciecola nitratireducens FR1064T.</title>
        <authorList>
            <person name="Bian F."/>
            <person name="Qin Q.L."/>
            <person name="Xie B.B."/>
            <person name="Shu Y.L."/>
            <person name="Zhang X.Y."/>
            <person name="Yu Y."/>
            <person name="Chen B."/>
            <person name="Chen X.L."/>
            <person name="Zhou B.C."/>
            <person name="Zhang Y.Z."/>
        </authorList>
    </citation>
    <scope>NUCLEOTIDE SEQUENCE [LARGE SCALE GENOMIC DNA]</scope>
    <source>
        <strain evidence="2">JCM 12485 / KCTC 12276 / FR1064</strain>
    </source>
</reference>
<evidence type="ECO:0000313" key="1">
    <source>
        <dbReference type="EMBL" id="AEP31119.1"/>
    </source>
</evidence>
<dbReference type="RefSeq" id="WP_014109991.1">
    <property type="nucleotide sequence ID" value="NC_016041.1"/>
</dbReference>
<gene>
    <name evidence="1" type="ordered locus">GNIT_3023</name>
</gene>
<dbReference type="EMBL" id="CP003060">
    <property type="protein sequence ID" value="AEP31119.1"/>
    <property type="molecule type" value="Genomic_DNA"/>
</dbReference>
<name>G4QDU0_GLANF</name>
<dbReference type="HOGENOM" id="CLU_077932_1_0_6"/>
<dbReference type="eggNOG" id="ENOG502Z9G7">
    <property type="taxonomic scope" value="Bacteria"/>
</dbReference>
<dbReference type="STRING" id="1085623.GNIT_3023"/>
<dbReference type="KEGG" id="gni:GNIT_3023"/>
<evidence type="ECO:0008006" key="3">
    <source>
        <dbReference type="Google" id="ProtNLM"/>
    </source>
</evidence>
<organism evidence="1 2">
    <name type="scientific">Glaciecola nitratireducens (strain JCM 12485 / KCTC 12276 / FR1064)</name>
    <dbReference type="NCBI Taxonomy" id="1085623"/>
    <lineage>
        <taxon>Bacteria</taxon>
        <taxon>Pseudomonadati</taxon>
        <taxon>Pseudomonadota</taxon>
        <taxon>Gammaproteobacteria</taxon>
        <taxon>Alteromonadales</taxon>
        <taxon>Alteromonadaceae</taxon>
        <taxon>Brumicola</taxon>
    </lineage>
</organism>
<dbReference type="Proteomes" id="UP000009282">
    <property type="component" value="Chromosome"/>
</dbReference>
<protein>
    <recommendedName>
        <fullName evidence="3">DUF2860 domain-containing protein</fullName>
    </recommendedName>
</protein>
<dbReference type="AlphaFoldDB" id="G4QDU0"/>
<sequence length="311" mass="35387">MDPRFSKFSIGFLCALMLISDASKYLHSKEKSDFSFGAELEASVGNESNVVVEEIDLSTTRGDSFFVVKAKGDIEYAFSSQHSVSAGISYTDKNYFEADRFSLQTTLSSAGYKFKHADYTLSFDYRNASADLGGNDFLTLTHVSPAISFFLDKKNFLRLAYTNIDKELINNPTRDAQSDEIGVDYYYFWNGLSDYFISSVKLRQEDAIDPVFNFSSYQLRLAYKKRYSVSTYKLRLTVEGKYRERDFNDRLNPRINAFRADDRATFSLSNEAEIIDDLFWHVALSYVNNDSNLASASYSETSVASGISYQF</sequence>
<proteinExistence type="predicted"/>
<accession>G4QDU0</accession>
<dbReference type="OrthoDB" id="6380601at2"/>
<keyword evidence="2" id="KW-1185">Reference proteome</keyword>